<dbReference type="EC" id="2.1.1.114" evidence="5"/>
<feature type="binding site" evidence="5">
    <location>
        <position position="240"/>
    </location>
    <ligand>
        <name>S-adenosyl-L-methionine</name>
        <dbReference type="ChEBI" id="CHEBI:59789"/>
    </ligand>
</feature>
<feature type="binding site" evidence="5">
    <location>
        <position position="313"/>
    </location>
    <ligand>
        <name>Mg(2+)</name>
        <dbReference type="ChEBI" id="CHEBI:18420"/>
    </ligand>
</feature>
<comment type="catalytic activity">
    <reaction evidence="5">
        <text>a 3-demethylubiquinol + S-adenosyl-L-methionine = a ubiquinol + S-adenosyl-L-homocysteine + H(+)</text>
        <dbReference type="Rhea" id="RHEA:44380"/>
        <dbReference type="Rhea" id="RHEA-COMP:9566"/>
        <dbReference type="Rhea" id="RHEA-COMP:10914"/>
        <dbReference type="ChEBI" id="CHEBI:15378"/>
        <dbReference type="ChEBI" id="CHEBI:17976"/>
        <dbReference type="ChEBI" id="CHEBI:57856"/>
        <dbReference type="ChEBI" id="CHEBI:59789"/>
        <dbReference type="ChEBI" id="CHEBI:84422"/>
        <dbReference type="EC" id="2.1.1.64"/>
    </reaction>
</comment>
<dbReference type="InterPro" id="IPR045299">
    <property type="entry name" value="Complex1_LYR_NDUFA6_LYRM6"/>
</dbReference>
<dbReference type="UniPathway" id="UPA00232"/>
<dbReference type="CDD" id="cd20266">
    <property type="entry name" value="Complex1_LYR_NDUFA6_LYRM6"/>
    <property type="match status" value="1"/>
</dbReference>
<keyword evidence="5" id="KW-0472">Membrane</keyword>
<evidence type="ECO:0000256" key="3">
    <source>
        <dbReference type="ARBA" id="ARBA00022688"/>
    </source>
</evidence>
<keyword evidence="5" id="KW-0479">Metal-binding</keyword>
<organism evidence="7 8">
    <name type="scientific">Trichuris suis</name>
    <name type="common">pig whipworm</name>
    <dbReference type="NCBI Taxonomy" id="68888"/>
    <lineage>
        <taxon>Eukaryota</taxon>
        <taxon>Metazoa</taxon>
        <taxon>Ecdysozoa</taxon>
        <taxon>Nematoda</taxon>
        <taxon>Enoplea</taxon>
        <taxon>Dorylaimia</taxon>
        <taxon>Trichinellida</taxon>
        <taxon>Trichuridae</taxon>
        <taxon>Trichuris</taxon>
    </lineage>
</organism>
<feature type="domain" description="Methyltransferase type 11" evidence="6">
    <location>
        <begin position="238"/>
        <end position="336"/>
    </location>
</feature>
<dbReference type="InterPro" id="IPR010233">
    <property type="entry name" value="UbiG_MeTrfase"/>
</dbReference>
<dbReference type="NCBIfam" id="TIGR01983">
    <property type="entry name" value="UbiG"/>
    <property type="match status" value="1"/>
</dbReference>
<dbReference type="EMBL" id="KL363271">
    <property type="protein sequence ID" value="KFD49406.1"/>
    <property type="molecule type" value="Genomic_DNA"/>
</dbReference>
<feature type="binding site" evidence="5">
    <location>
        <position position="309"/>
    </location>
    <ligand>
        <name>S-adenosyl-L-methionine</name>
        <dbReference type="ChEBI" id="CHEBI:59789"/>
    </ligand>
</feature>
<comment type="function">
    <text evidence="5">O-methyltransferase required for two non-consecutive steps during ubiquinone biosynthesis. Catalyzes the 2 O-methylation of 3,4-dihydroxy-5-(all-trans-polyprenyl)benzoic acid into 4-hydroxy-3-methoxy-5-(all-trans-polyprenyl)benzoic acid. Also catalyzes the last step of ubiquinone biosynthesis by mediating methylation of 3-demethylubiquinone into ubiquinone. Also able to mediate the methylation of 3-demethylubiquinol into ubiquinol.</text>
</comment>
<comment type="similarity">
    <text evidence="5">Belongs to the class I-like SAM-binding methyltransferase superfamily. UbiG/COQ3 family.</text>
</comment>
<accession>A0A085LWR0</accession>
<proteinExistence type="inferred from homology"/>
<dbReference type="PANTHER" id="PTHR43464:SF19">
    <property type="entry name" value="UBIQUINONE BIOSYNTHESIS O-METHYLTRANSFERASE, MITOCHONDRIAL"/>
    <property type="match status" value="1"/>
</dbReference>
<evidence type="ECO:0000259" key="6">
    <source>
        <dbReference type="Pfam" id="PF08241"/>
    </source>
</evidence>
<dbReference type="InterPro" id="IPR029063">
    <property type="entry name" value="SAM-dependent_MTases_sf"/>
</dbReference>
<comment type="catalytic activity">
    <reaction evidence="5">
        <text>a 3-demethylubiquinone + S-adenosyl-L-methionine = a ubiquinone + S-adenosyl-L-homocysteine</text>
        <dbReference type="Rhea" id="RHEA:81215"/>
        <dbReference type="Rhea" id="RHEA-COMP:9565"/>
        <dbReference type="Rhea" id="RHEA-COMP:19654"/>
        <dbReference type="ChEBI" id="CHEBI:16389"/>
        <dbReference type="ChEBI" id="CHEBI:57856"/>
        <dbReference type="ChEBI" id="CHEBI:59789"/>
        <dbReference type="ChEBI" id="CHEBI:231825"/>
    </reaction>
</comment>
<dbReference type="GO" id="GO:0031314">
    <property type="term" value="C:extrinsic component of mitochondrial inner membrane"/>
    <property type="evidence" value="ECO:0007669"/>
    <property type="project" value="UniProtKB-UniRule"/>
</dbReference>
<sequence>MSGGYAGSSRNDVETQLQEDWNNREFINVFSLNVKKIADFLTSFELSCRYKFALMNEQLNALEKKIDFLEACVSLPIYLPIKFIPTLNYLYRLHLPEAKLQDAIKAQFMQNAHVKDIRIIDMLVHKAEQELRSVKEAWTPGNVLLNVLFGEYKEKKPTDFMSKFLSAQNTVDSSTRDPEEMRRFADIGKTWWQPTGPFKLLHSMNGIRVPWIRDALCLHLVKSSTQSATPLMGLQIAEVGCGGGLLSERMAALGAKVYGADTDLESVQVAKQHSKLNSKVAERLQYAIADIDTFSQVFGIAQFDAFVASEVLEHVGSREHFVKKSVDLVKPGGLLFYTTMNRTQLARFMAIYIAENVLGLVPKGIHDWEKFTPPEDLKSMLEQHNCTVKMIHGYLYNPLANQWFWTAYTGIHYALYAVKG</sequence>
<evidence type="ECO:0000313" key="8">
    <source>
        <dbReference type="Proteomes" id="UP000030764"/>
    </source>
</evidence>
<dbReference type="EC" id="2.1.1.64" evidence="5"/>
<keyword evidence="4 5" id="KW-0949">S-adenosyl-L-methionine</keyword>
<dbReference type="Proteomes" id="UP000030764">
    <property type="component" value="Unassembled WGS sequence"/>
</dbReference>
<dbReference type="Pfam" id="PF08241">
    <property type="entry name" value="Methyltransf_11"/>
    <property type="match status" value="1"/>
</dbReference>
<comment type="subunit">
    <text evidence="5">Component of a multi-subunit COQ enzyme complex.</text>
</comment>
<dbReference type="AlphaFoldDB" id="A0A085LWR0"/>
<keyword evidence="5" id="KW-0999">Mitochondrion inner membrane</keyword>
<dbReference type="InterPro" id="IPR013216">
    <property type="entry name" value="Methyltransf_11"/>
</dbReference>
<keyword evidence="2 5" id="KW-0808">Transferase</keyword>
<dbReference type="Gene3D" id="3.40.50.150">
    <property type="entry name" value="Vaccinia Virus protein VP39"/>
    <property type="match status" value="1"/>
</dbReference>
<evidence type="ECO:0000256" key="1">
    <source>
        <dbReference type="ARBA" id="ARBA00022603"/>
    </source>
</evidence>
<comment type="pathway">
    <text evidence="5">Cofactor biosynthesis; ubiquinone biosynthesis.</text>
</comment>
<dbReference type="GO" id="GO:0046872">
    <property type="term" value="F:metal ion binding"/>
    <property type="evidence" value="ECO:0007669"/>
    <property type="project" value="UniProtKB-KW"/>
</dbReference>
<feature type="binding site" evidence="5">
    <location>
        <position position="314"/>
    </location>
    <ligand>
        <name>Mg(2+)</name>
        <dbReference type="ChEBI" id="CHEBI:18420"/>
    </ligand>
</feature>
<dbReference type="GO" id="GO:0120537">
    <property type="term" value="F:3-demethylubiquinone 3-O-methyltransferase activity"/>
    <property type="evidence" value="ECO:0007669"/>
    <property type="project" value="RHEA"/>
</dbReference>
<keyword evidence="5" id="KW-0460">Magnesium</keyword>
<protein>
    <recommendedName>
        <fullName evidence="5">Ubiquinone biosynthesis O-methyltransferase, mitochondrial</fullName>
    </recommendedName>
    <alternativeName>
        <fullName evidence="5">3-demethylubiquinol 3-O-methyltransferase</fullName>
        <ecNumber evidence="5">2.1.1.64</ecNumber>
    </alternativeName>
    <alternativeName>
        <fullName evidence="5">3-demethylubiquinone 3-O-methyltransferase</fullName>
        <ecNumber evidence="5">2.1.1.-</ecNumber>
    </alternativeName>
    <alternativeName>
        <fullName evidence="5">Polyprenyldihydroxybenzoate methyltransferase</fullName>
        <ecNumber evidence="5">2.1.1.114</ecNumber>
    </alternativeName>
</protein>
<feature type="binding site" evidence="5">
    <location>
        <position position="261"/>
    </location>
    <ligand>
        <name>S-adenosyl-L-methionine</name>
        <dbReference type="ChEBI" id="CHEBI:59789"/>
    </ligand>
</feature>
<keyword evidence="8" id="KW-1185">Reference proteome</keyword>
<feature type="binding site" evidence="5">
    <location>
        <position position="208"/>
    </location>
    <ligand>
        <name>S-adenosyl-L-methionine</name>
        <dbReference type="ChEBI" id="CHEBI:59789"/>
    </ligand>
</feature>
<dbReference type="PANTHER" id="PTHR43464">
    <property type="entry name" value="METHYLTRANSFERASE"/>
    <property type="match status" value="1"/>
</dbReference>
<keyword evidence="5" id="KW-0496">Mitochondrion</keyword>
<evidence type="ECO:0000313" key="7">
    <source>
        <dbReference type="EMBL" id="KFD49406.1"/>
    </source>
</evidence>
<dbReference type="GO" id="GO:0032259">
    <property type="term" value="P:methylation"/>
    <property type="evidence" value="ECO:0007669"/>
    <property type="project" value="UniProtKB-KW"/>
</dbReference>
<dbReference type="GO" id="GO:0061542">
    <property type="term" value="F:3-demethylubiquinol 3-O-methyltransferase activity"/>
    <property type="evidence" value="ECO:0007669"/>
    <property type="project" value="UniProtKB-UniRule"/>
</dbReference>
<keyword evidence="3 5" id="KW-0831">Ubiquinone biosynthesis</keyword>
<evidence type="ECO:0000256" key="5">
    <source>
        <dbReference type="HAMAP-Rule" id="MF_03190"/>
    </source>
</evidence>
<comment type="cofactor">
    <cofactor evidence="5">
        <name>Mg(2+)</name>
        <dbReference type="ChEBI" id="CHEBI:18420"/>
    </cofactor>
</comment>
<dbReference type="Gene3D" id="1.20.5.110">
    <property type="match status" value="1"/>
</dbReference>
<dbReference type="CDD" id="cd02440">
    <property type="entry name" value="AdoMet_MTases"/>
    <property type="match status" value="1"/>
</dbReference>
<comment type="catalytic activity">
    <reaction evidence="5">
        <text>a 3,4-dihydroxy-5-(all-trans-polyprenyl)benzoate + S-adenosyl-L-methionine = a 4-hydroxy-3-methoxy-5-(all-trans-polyprenyl)benzoate + S-adenosyl-L-homocysteine + H(+)</text>
        <dbReference type="Rhea" id="RHEA:44452"/>
        <dbReference type="Rhea" id="RHEA-COMP:10930"/>
        <dbReference type="Rhea" id="RHEA-COMP:10931"/>
        <dbReference type="ChEBI" id="CHEBI:15378"/>
        <dbReference type="ChEBI" id="CHEBI:57856"/>
        <dbReference type="ChEBI" id="CHEBI:59789"/>
        <dbReference type="ChEBI" id="CHEBI:64694"/>
        <dbReference type="ChEBI" id="CHEBI:84443"/>
        <dbReference type="EC" id="2.1.1.114"/>
    </reaction>
</comment>
<evidence type="ECO:0000256" key="2">
    <source>
        <dbReference type="ARBA" id="ARBA00022679"/>
    </source>
</evidence>
<dbReference type="SUPFAM" id="SSF53335">
    <property type="entry name" value="S-adenosyl-L-methionine-dependent methyltransferases"/>
    <property type="match status" value="1"/>
</dbReference>
<reference evidence="7 8" key="1">
    <citation type="journal article" date="2014" name="Nat. Genet.">
        <title>Genome and transcriptome of the porcine whipworm Trichuris suis.</title>
        <authorList>
            <person name="Jex A.R."/>
            <person name="Nejsum P."/>
            <person name="Schwarz E.M."/>
            <person name="Hu L."/>
            <person name="Young N.D."/>
            <person name="Hall R.S."/>
            <person name="Korhonen P.K."/>
            <person name="Liao S."/>
            <person name="Thamsborg S."/>
            <person name="Xia J."/>
            <person name="Xu P."/>
            <person name="Wang S."/>
            <person name="Scheerlinck J.P."/>
            <person name="Hofmann A."/>
            <person name="Sternberg P.W."/>
            <person name="Wang J."/>
            <person name="Gasser R.B."/>
        </authorList>
    </citation>
    <scope>NUCLEOTIDE SEQUENCE [LARGE SCALE GENOMIC DNA]</scope>
    <source>
        <strain evidence="7">DCEP-RM93M</strain>
    </source>
</reference>
<feature type="binding site" evidence="5">
    <location>
        <position position="310"/>
    </location>
    <ligand>
        <name>Mg(2+)</name>
        <dbReference type="ChEBI" id="CHEBI:18420"/>
    </ligand>
</feature>
<dbReference type="GO" id="GO:0045271">
    <property type="term" value="C:respiratory chain complex I"/>
    <property type="evidence" value="ECO:0007669"/>
    <property type="project" value="InterPro"/>
</dbReference>
<name>A0A085LWR0_9BILA</name>
<dbReference type="GO" id="GO:0010420">
    <property type="term" value="F:polyprenyldihydroxybenzoate methyltransferase activity"/>
    <property type="evidence" value="ECO:0007669"/>
    <property type="project" value="UniProtKB-UniRule"/>
</dbReference>
<gene>
    <name evidence="7" type="ORF">M513_09673</name>
</gene>
<dbReference type="HAMAP" id="MF_00472">
    <property type="entry name" value="UbiG"/>
    <property type="match status" value="1"/>
</dbReference>
<comment type="subcellular location">
    <subcellularLocation>
        <location evidence="5">Mitochondrion inner membrane</location>
        <topology evidence="5">Peripheral membrane protein</topology>
        <orientation evidence="5">Matrix side</orientation>
    </subcellularLocation>
</comment>
<evidence type="ECO:0000256" key="4">
    <source>
        <dbReference type="ARBA" id="ARBA00022691"/>
    </source>
</evidence>
<keyword evidence="1 5" id="KW-0489">Methyltransferase</keyword>
<dbReference type="EC" id="2.1.1.-" evidence="5"/>